<reference evidence="1" key="1">
    <citation type="submission" date="2020-05" db="EMBL/GenBank/DDBJ databases">
        <title>Mycena genomes resolve the evolution of fungal bioluminescence.</title>
        <authorList>
            <person name="Tsai I.J."/>
        </authorList>
    </citation>
    <scope>NUCLEOTIDE SEQUENCE</scope>
    <source>
        <strain evidence="1">171206Taipei</strain>
    </source>
</reference>
<gene>
    <name evidence="1" type="ORF">MIND_00921100</name>
</gene>
<dbReference type="GeneID" id="59348356"/>
<evidence type="ECO:0008006" key="3">
    <source>
        <dbReference type="Google" id="ProtNLM"/>
    </source>
</evidence>
<sequence length="371" mass="42212">MPRNTPADHFWGHSRTRSSEQCPHLHLLVVGARGIGKTALVRHALAGPESEFQITVHSNNDEWVTPGWSSLRNPRLVVHEISYIYDDEFTQEEDSIPGLNKLEIVQQILKEKTTDQSFMDQIHVIWFCIEVPASSNRPVFTPSDLVFLASQNVPIVVVFTRFDLLIADLEERLSLPDNISDESADGLTVQRANAQFLAMCMSKLAELDYIASHARTGGLKTATIDAESINVIRKLVETTCYLADEYVERKLWESERTRISQDRDGPWKTIAEASESVMDVYYEAVRSNIPWSSLGNTMDRLHRTITRKWKLDDPHVRRDDTPFVSQVHQLSTTHNPHRPESDKPSWLEAEYDCGRSHSGLLDGLLDHTKNS</sequence>
<dbReference type="InterPro" id="IPR027417">
    <property type="entry name" value="P-loop_NTPase"/>
</dbReference>
<proteinExistence type="predicted"/>
<dbReference type="RefSeq" id="XP_037217252.1">
    <property type="nucleotide sequence ID" value="XM_037365840.1"/>
</dbReference>
<evidence type="ECO:0000313" key="2">
    <source>
        <dbReference type="Proteomes" id="UP000636479"/>
    </source>
</evidence>
<dbReference type="EMBL" id="JACAZF010000008">
    <property type="protein sequence ID" value="KAF7296893.1"/>
    <property type="molecule type" value="Genomic_DNA"/>
</dbReference>
<name>A0A8H6SCF6_9AGAR</name>
<dbReference type="Gene3D" id="3.40.50.300">
    <property type="entry name" value="P-loop containing nucleotide triphosphate hydrolases"/>
    <property type="match status" value="1"/>
</dbReference>
<dbReference type="AlphaFoldDB" id="A0A8H6SCF6"/>
<accession>A0A8H6SCF6</accession>
<evidence type="ECO:0000313" key="1">
    <source>
        <dbReference type="EMBL" id="KAF7296893.1"/>
    </source>
</evidence>
<protein>
    <recommendedName>
        <fullName evidence="3">G domain-containing protein</fullName>
    </recommendedName>
</protein>
<organism evidence="1 2">
    <name type="scientific">Mycena indigotica</name>
    <dbReference type="NCBI Taxonomy" id="2126181"/>
    <lineage>
        <taxon>Eukaryota</taxon>
        <taxon>Fungi</taxon>
        <taxon>Dikarya</taxon>
        <taxon>Basidiomycota</taxon>
        <taxon>Agaricomycotina</taxon>
        <taxon>Agaricomycetes</taxon>
        <taxon>Agaricomycetidae</taxon>
        <taxon>Agaricales</taxon>
        <taxon>Marasmiineae</taxon>
        <taxon>Mycenaceae</taxon>
        <taxon>Mycena</taxon>
    </lineage>
</organism>
<comment type="caution">
    <text evidence="1">The sequence shown here is derived from an EMBL/GenBank/DDBJ whole genome shotgun (WGS) entry which is preliminary data.</text>
</comment>
<dbReference type="Proteomes" id="UP000636479">
    <property type="component" value="Unassembled WGS sequence"/>
</dbReference>
<dbReference type="SUPFAM" id="SSF52540">
    <property type="entry name" value="P-loop containing nucleoside triphosphate hydrolases"/>
    <property type="match status" value="1"/>
</dbReference>
<keyword evidence="2" id="KW-1185">Reference proteome</keyword>
<dbReference type="OrthoDB" id="391988at2759"/>